<protein>
    <recommendedName>
        <fullName evidence="4">EF-hand domain-containing protein</fullName>
    </recommendedName>
</protein>
<proteinExistence type="predicted"/>
<keyword evidence="6" id="KW-1185">Reference proteome</keyword>
<accession>A0A835BP27</accession>
<dbReference type="AlphaFoldDB" id="A0A835BP27"/>
<dbReference type="InterPro" id="IPR011992">
    <property type="entry name" value="EF-hand-dom_pair"/>
</dbReference>
<dbReference type="Gene3D" id="1.10.238.10">
    <property type="entry name" value="EF-hand"/>
    <property type="match status" value="1"/>
</dbReference>
<feature type="domain" description="EF-hand" evidence="4">
    <location>
        <begin position="267"/>
        <end position="302"/>
    </location>
</feature>
<dbReference type="InterPro" id="IPR018247">
    <property type="entry name" value="EF_Hand_1_Ca_BS"/>
</dbReference>
<evidence type="ECO:0000256" key="1">
    <source>
        <dbReference type="ARBA" id="ARBA00022837"/>
    </source>
</evidence>
<keyword evidence="3" id="KW-0812">Transmembrane</keyword>
<sequence length="391" mass="41687">METSSSSSTATAATTATTIIAIITIITIITIIGRAAVLRLLILWTFITLTIISFFIAQDFYFFLFAFSRGLASRRREPLTGAETVDLPPVRLTDQTERRAHAAVAALEAIFRLEEGRMPTGHQNRSGAVWSGTGQTEPVPDGSGNPGQEKINGLTTLPVSDQTKATKPQRNQTASTTNQPLSSTPQLSSLASSFAAMSVVVLDGSTVRAFVADEAAFARSVEARFAALDANGDGVLSRGELRRALESFRLLDGAGFGSAEPAPLPAEVAALYDAVFEQFDADRSGAVDRAEFRDEMRRIMLAVADGLGSQPLQVAVDDEGGSFLLEAAQHEAAAIAAKVDAERKAAADVTRGGAPRGGRWPCAARSVYGFYMLARFREAKTNSSWHISLSL</sequence>
<evidence type="ECO:0000259" key="4">
    <source>
        <dbReference type="PROSITE" id="PS50222"/>
    </source>
</evidence>
<feature type="compositionally biased region" description="Polar residues" evidence="2">
    <location>
        <begin position="121"/>
        <end position="136"/>
    </location>
</feature>
<dbReference type="SUPFAM" id="SSF47473">
    <property type="entry name" value="EF-hand"/>
    <property type="match status" value="1"/>
</dbReference>
<name>A0A835BP27_9POAL</name>
<feature type="region of interest" description="Disordered" evidence="2">
    <location>
        <begin position="118"/>
        <end position="186"/>
    </location>
</feature>
<gene>
    <name evidence="5" type="ORF">HU200_034996</name>
</gene>
<organism evidence="5 6">
    <name type="scientific">Digitaria exilis</name>
    <dbReference type="NCBI Taxonomy" id="1010633"/>
    <lineage>
        <taxon>Eukaryota</taxon>
        <taxon>Viridiplantae</taxon>
        <taxon>Streptophyta</taxon>
        <taxon>Embryophyta</taxon>
        <taxon>Tracheophyta</taxon>
        <taxon>Spermatophyta</taxon>
        <taxon>Magnoliopsida</taxon>
        <taxon>Liliopsida</taxon>
        <taxon>Poales</taxon>
        <taxon>Poaceae</taxon>
        <taxon>PACMAD clade</taxon>
        <taxon>Panicoideae</taxon>
        <taxon>Panicodae</taxon>
        <taxon>Paniceae</taxon>
        <taxon>Anthephorinae</taxon>
        <taxon>Digitaria</taxon>
    </lineage>
</organism>
<dbReference type="GO" id="GO:0005509">
    <property type="term" value="F:calcium ion binding"/>
    <property type="evidence" value="ECO:0007669"/>
    <property type="project" value="InterPro"/>
</dbReference>
<dbReference type="SMART" id="SM00054">
    <property type="entry name" value="EFh"/>
    <property type="match status" value="2"/>
</dbReference>
<feature type="transmembrane region" description="Helical" evidence="3">
    <location>
        <begin position="41"/>
        <end position="67"/>
    </location>
</feature>
<dbReference type="Proteomes" id="UP000636709">
    <property type="component" value="Unassembled WGS sequence"/>
</dbReference>
<keyword evidence="3" id="KW-0472">Membrane</keyword>
<evidence type="ECO:0000256" key="3">
    <source>
        <dbReference type="SAM" id="Phobius"/>
    </source>
</evidence>
<dbReference type="Pfam" id="PF13499">
    <property type="entry name" value="EF-hand_7"/>
    <property type="match status" value="1"/>
</dbReference>
<dbReference type="InterPro" id="IPR002048">
    <property type="entry name" value="EF_hand_dom"/>
</dbReference>
<feature type="compositionally biased region" description="Polar residues" evidence="2">
    <location>
        <begin position="153"/>
        <end position="178"/>
    </location>
</feature>
<dbReference type="PROSITE" id="PS50222">
    <property type="entry name" value="EF_HAND_2"/>
    <property type="match status" value="2"/>
</dbReference>
<dbReference type="PANTHER" id="PTHR34574">
    <property type="entry name" value="CALCIUM-BINDING EF-HAND FAMILY PROTEIN-RELATED"/>
    <property type="match status" value="1"/>
</dbReference>
<keyword evidence="1" id="KW-0106">Calcium</keyword>
<keyword evidence="3" id="KW-1133">Transmembrane helix</keyword>
<dbReference type="OrthoDB" id="186625at2759"/>
<dbReference type="EMBL" id="JACEFO010001862">
    <property type="protein sequence ID" value="KAF8698743.1"/>
    <property type="molecule type" value="Genomic_DNA"/>
</dbReference>
<evidence type="ECO:0000313" key="6">
    <source>
        <dbReference type="Proteomes" id="UP000636709"/>
    </source>
</evidence>
<reference evidence="5" key="1">
    <citation type="submission" date="2020-07" db="EMBL/GenBank/DDBJ databases">
        <title>Genome sequence and genetic diversity analysis of an under-domesticated orphan crop, white fonio (Digitaria exilis).</title>
        <authorList>
            <person name="Bennetzen J.L."/>
            <person name="Chen S."/>
            <person name="Ma X."/>
            <person name="Wang X."/>
            <person name="Yssel A.E.J."/>
            <person name="Chaluvadi S.R."/>
            <person name="Johnson M."/>
            <person name="Gangashetty P."/>
            <person name="Hamidou F."/>
            <person name="Sanogo M.D."/>
            <person name="Zwaenepoel A."/>
            <person name="Wallace J."/>
            <person name="Van De Peer Y."/>
            <person name="Van Deynze A."/>
        </authorList>
    </citation>
    <scope>NUCLEOTIDE SEQUENCE</scope>
    <source>
        <tissue evidence="5">Leaves</tissue>
    </source>
</reference>
<dbReference type="PANTHER" id="PTHR34574:SF5">
    <property type="entry name" value="CALCIUM-BINDING EF-HAND FAMILY PROTEIN"/>
    <property type="match status" value="1"/>
</dbReference>
<feature type="domain" description="EF-hand" evidence="4">
    <location>
        <begin position="216"/>
        <end position="251"/>
    </location>
</feature>
<feature type="transmembrane region" description="Helical" evidence="3">
    <location>
        <begin position="12"/>
        <end position="35"/>
    </location>
</feature>
<comment type="caution">
    <text evidence="5">The sequence shown here is derived from an EMBL/GenBank/DDBJ whole genome shotgun (WGS) entry which is preliminary data.</text>
</comment>
<dbReference type="PROSITE" id="PS00018">
    <property type="entry name" value="EF_HAND_1"/>
    <property type="match status" value="2"/>
</dbReference>
<dbReference type="CDD" id="cd00051">
    <property type="entry name" value="EFh"/>
    <property type="match status" value="1"/>
</dbReference>
<evidence type="ECO:0000313" key="5">
    <source>
        <dbReference type="EMBL" id="KAF8698743.1"/>
    </source>
</evidence>
<evidence type="ECO:0000256" key="2">
    <source>
        <dbReference type="SAM" id="MobiDB-lite"/>
    </source>
</evidence>